<accession>A0AB37UHI8</accession>
<feature type="domain" description="Plastid lipid-associated protein/fibrillin conserved" evidence="1">
    <location>
        <begin position="23"/>
        <end position="245"/>
    </location>
</feature>
<protein>
    <recommendedName>
        <fullName evidence="1">Plastid lipid-associated protein/fibrillin conserved domain-containing protein</fullName>
    </recommendedName>
</protein>
<proteinExistence type="predicted"/>
<gene>
    <name evidence="2" type="ORF">DSM107010_41210</name>
</gene>
<comment type="caution">
    <text evidence="2">The sequence shown here is derived from an EMBL/GenBank/DDBJ whole genome shotgun (WGS) entry which is preliminary data.</text>
</comment>
<evidence type="ECO:0000313" key="2">
    <source>
        <dbReference type="EMBL" id="RUT10554.1"/>
    </source>
</evidence>
<dbReference type="Pfam" id="PF04755">
    <property type="entry name" value="PAP_fibrillin"/>
    <property type="match status" value="1"/>
</dbReference>
<dbReference type="RefSeq" id="WP_127023878.1">
    <property type="nucleotide sequence ID" value="NZ_JAVKZF010000004.1"/>
</dbReference>
<reference evidence="2 3" key="1">
    <citation type="journal article" date="2019" name="Genome Biol. Evol.">
        <title>Day and night: Metabolic profiles and evolutionary relationships of six axenic non-marine cyanobacteria.</title>
        <authorList>
            <person name="Will S.E."/>
            <person name="Henke P."/>
            <person name="Boedeker C."/>
            <person name="Huang S."/>
            <person name="Brinkmann H."/>
            <person name="Rohde M."/>
            <person name="Jarek M."/>
            <person name="Friedl T."/>
            <person name="Seufert S."/>
            <person name="Schumacher M."/>
            <person name="Overmann J."/>
            <person name="Neumann-Schaal M."/>
            <person name="Petersen J."/>
        </authorList>
    </citation>
    <scope>NUCLEOTIDE SEQUENCE [LARGE SCALE GENOMIC DNA]</scope>
    <source>
        <strain evidence="2 3">SAG 39.79</strain>
    </source>
</reference>
<dbReference type="InterPro" id="IPR006843">
    <property type="entry name" value="PAP/fibrillin_dom"/>
</dbReference>
<sequence length="266" mass="29512">MALEIERRKSTKAILREALAVHRGNTKNQAVVAAIEELCNFNPTPAPARCGSLLEDEWLLISSPNFSQGKQREDGKFVYTLGRLAFNMFQPASLQVVIDRVLQPVLPLGNSAERSHDIVVKFTIADDRFPPLAGVVRNLGVCQPIQDTVLQVKFTGGILAPQDPAQMAAWKAVFGQQSQRSRNWREKLTSGAFALVFGLVPPQEIDSHTGEVSFTMHRSPKGSLEILYLDEELRITRGNRGTVLVCERQQLASQKTNFTSSLDRNS</sequence>
<keyword evidence="3" id="KW-1185">Reference proteome</keyword>
<dbReference type="AlphaFoldDB" id="A0AB37UHI8"/>
<evidence type="ECO:0000313" key="3">
    <source>
        <dbReference type="Proteomes" id="UP000282574"/>
    </source>
</evidence>
<dbReference type="Proteomes" id="UP000282574">
    <property type="component" value="Unassembled WGS sequence"/>
</dbReference>
<dbReference type="PANTHER" id="PTHR31906">
    <property type="entry name" value="PLASTID-LIPID-ASSOCIATED PROTEIN 4, CHLOROPLASTIC-RELATED"/>
    <property type="match status" value="1"/>
</dbReference>
<organism evidence="2 3">
    <name type="scientific">Chroococcidiopsis cubana SAG 39.79</name>
    <dbReference type="NCBI Taxonomy" id="388085"/>
    <lineage>
        <taxon>Bacteria</taxon>
        <taxon>Bacillati</taxon>
        <taxon>Cyanobacteriota</taxon>
        <taxon>Cyanophyceae</taxon>
        <taxon>Chroococcidiopsidales</taxon>
        <taxon>Chroococcidiopsidaceae</taxon>
        <taxon>Chroococcidiopsis</taxon>
    </lineage>
</organism>
<name>A0AB37UHI8_9CYAN</name>
<evidence type="ECO:0000259" key="1">
    <source>
        <dbReference type="Pfam" id="PF04755"/>
    </source>
</evidence>
<dbReference type="EMBL" id="RSCK01000040">
    <property type="protein sequence ID" value="RUT10554.1"/>
    <property type="molecule type" value="Genomic_DNA"/>
</dbReference>
<dbReference type="InterPro" id="IPR039633">
    <property type="entry name" value="PAP"/>
</dbReference>